<dbReference type="OrthoDB" id="277961at2759"/>
<evidence type="ECO:0000256" key="9">
    <source>
        <dbReference type="ARBA" id="ARBA00093307"/>
    </source>
</evidence>
<evidence type="ECO:0000256" key="2">
    <source>
        <dbReference type="ARBA" id="ARBA00004604"/>
    </source>
</evidence>
<keyword evidence="5" id="KW-0597">Phosphoprotein</keyword>
<gene>
    <name evidence="11" type="ORF">AMSG_07103</name>
</gene>
<evidence type="ECO:0000256" key="5">
    <source>
        <dbReference type="ARBA" id="ARBA00022553"/>
    </source>
</evidence>
<evidence type="ECO:0000256" key="4">
    <source>
        <dbReference type="ARBA" id="ARBA00022454"/>
    </source>
</evidence>
<feature type="region of interest" description="Disordered" evidence="10">
    <location>
        <begin position="1"/>
        <end position="87"/>
    </location>
</feature>
<reference evidence="11 12" key="1">
    <citation type="submission" date="2010-05" db="EMBL/GenBank/DDBJ databases">
        <title>The Genome Sequence of Thecamonas trahens ATCC 50062.</title>
        <authorList>
            <consortium name="The Broad Institute Genome Sequencing Platform"/>
            <person name="Russ C."/>
            <person name="Cuomo C."/>
            <person name="Shea T."/>
            <person name="Young S.K."/>
            <person name="Zeng Q."/>
            <person name="Koehrsen M."/>
            <person name="Haas B."/>
            <person name="Borodovsky M."/>
            <person name="Guigo R."/>
            <person name="Alvarado L."/>
            <person name="Berlin A."/>
            <person name="Bochicchio J."/>
            <person name="Borenstein D."/>
            <person name="Chapman S."/>
            <person name="Chen Z."/>
            <person name="Freedman E."/>
            <person name="Gellesch M."/>
            <person name="Goldberg J."/>
            <person name="Griggs A."/>
            <person name="Gujja S."/>
            <person name="Heilman E."/>
            <person name="Heiman D."/>
            <person name="Hepburn T."/>
            <person name="Howarth C."/>
            <person name="Jen D."/>
            <person name="Larson L."/>
            <person name="Mehta T."/>
            <person name="Park D."/>
            <person name="Pearson M."/>
            <person name="Roberts A."/>
            <person name="Saif S."/>
            <person name="Shenoy N."/>
            <person name="Sisk P."/>
            <person name="Stolte C."/>
            <person name="Sykes S."/>
            <person name="Thomson T."/>
            <person name="Walk T."/>
            <person name="White J."/>
            <person name="Yandava C."/>
            <person name="Burger G."/>
            <person name="Gray M.W."/>
            <person name="Holland P.W.H."/>
            <person name="King N."/>
            <person name="Lang F.B.F."/>
            <person name="Roger A.J."/>
            <person name="Ruiz-Trillo I."/>
            <person name="Lander E."/>
            <person name="Nusbaum C."/>
        </authorList>
    </citation>
    <scope>NUCLEOTIDE SEQUENCE [LARGE SCALE GENOMIC DNA]</scope>
    <source>
        <strain evidence="11 12">ATCC 50062</strain>
    </source>
</reference>
<feature type="compositionally biased region" description="Basic residues" evidence="10">
    <location>
        <begin position="39"/>
        <end position="48"/>
    </location>
</feature>
<comment type="function">
    <text evidence="9">Required for proper chromosome segregation during mitosis and error-free mitotic progression.</text>
</comment>
<evidence type="ECO:0000313" key="12">
    <source>
        <dbReference type="Proteomes" id="UP000054408"/>
    </source>
</evidence>
<keyword evidence="4" id="KW-0158">Chromosome</keyword>
<protein>
    <recommendedName>
        <fullName evidence="3">Coiled-coil domain-containing protein 86</fullName>
    </recommendedName>
</protein>
<accession>A0A0L0DFE9</accession>
<dbReference type="GO" id="GO:0005730">
    <property type="term" value="C:nucleolus"/>
    <property type="evidence" value="ECO:0007669"/>
    <property type="project" value="UniProtKB-SubCell"/>
</dbReference>
<dbReference type="GeneID" id="25566109"/>
<proteinExistence type="predicted"/>
<dbReference type="InterPro" id="IPR026570">
    <property type="entry name" value="CCDC86"/>
</dbReference>
<dbReference type="AlphaFoldDB" id="A0A0L0DFE9"/>
<comment type="subcellular location">
    <subcellularLocation>
        <location evidence="1">Chromosome</location>
    </subcellularLocation>
    <subcellularLocation>
        <location evidence="2">Nucleus</location>
        <location evidence="2">Nucleolus</location>
    </subcellularLocation>
</comment>
<keyword evidence="8" id="KW-0539">Nucleus</keyword>
<dbReference type="GO" id="GO:0005694">
    <property type="term" value="C:chromosome"/>
    <property type="evidence" value="ECO:0007669"/>
    <property type="project" value="UniProtKB-SubCell"/>
</dbReference>
<evidence type="ECO:0000256" key="1">
    <source>
        <dbReference type="ARBA" id="ARBA00004286"/>
    </source>
</evidence>
<evidence type="ECO:0000256" key="3">
    <source>
        <dbReference type="ARBA" id="ARBA00016738"/>
    </source>
</evidence>
<keyword evidence="12" id="KW-1185">Reference proteome</keyword>
<keyword evidence="7" id="KW-0175">Coiled coil</keyword>
<evidence type="ECO:0000256" key="10">
    <source>
        <dbReference type="SAM" id="MobiDB-lite"/>
    </source>
</evidence>
<organism evidence="11 12">
    <name type="scientific">Thecamonas trahens ATCC 50062</name>
    <dbReference type="NCBI Taxonomy" id="461836"/>
    <lineage>
        <taxon>Eukaryota</taxon>
        <taxon>Apusozoa</taxon>
        <taxon>Apusomonadida</taxon>
        <taxon>Apusomonadidae</taxon>
        <taxon>Thecamonas</taxon>
    </lineage>
</organism>
<dbReference type="PANTHER" id="PTHR13557">
    <property type="entry name" value="COILED-COIL DOMAIN-CONTAINING PROTEIN 86"/>
    <property type="match status" value="1"/>
</dbReference>
<sequence>MGNWRKAVPTSPRASPEPSSSTTGGVTKAKDALGTGAGKPKKGNRKPASRGNKSGRAWKPKAKSRASAMHQGKGLHQGTKVKLSKEKAERARREALRELKEQARAEKEKEILRIKQARKQRAFNKARAEMVQKVTNSTTLGRLSARQKREIAKRTEVLRLSYFGLEETAKGTL</sequence>
<keyword evidence="6" id="KW-0164">Citrullination</keyword>
<dbReference type="RefSeq" id="XP_013756579.1">
    <property type="nucleotide sequence ID" value="XM_013901125.1"/>
</dbReference>
<dbReference type="OMA" id="RKWKQPK"/>
<dbReference type="Proteomes" id="UP000054408">
    <property type="component" value="Unassembled WGS sequence"/>
</dbReference>
<evidence type="ECO:0000313" key="11">
    <source>
        <dbReference type="EMBL" id="KNC50871.1"/>
    </source>
</evidence>
<evidence type="ECO:0000256" key="7">
    <source>
        <dbReference type="ARBA" id="ARBA00023054"/>
    </source>
</evidence>
<evidence type="ECO:0000256" key="8">
    <source>
        <dbReference type="ARBA" id="ARBA00023242"/>
    </source>
</evidence>
<evidence type="ECO:0000256" key="6">
    <source>
        <dbReference type="ARBA" id="ARBA00022934"/>
    </source>
</evidence>
<name>A0A0L0DFE9_THETB</name>
<dbReference type="EMBL" id="GL349463">
    <property type="protein sequence ID" value="KNC50871.1"/>
    <property type="molecule type" value="Genomic_DNA"/>
</dbReference>
<dbReference type="PANTHER" id="PTHR13557:SF1">
    <property type="entry name" value="COILED-COIL DOMAIN-CONTAINING PROTEIN 86"/>
    <property type="match status" value="1"/>
</dbReference>